<protein>
    <submittedName>
        <fullName evidence="1">Uncharacterized protein</fullName>
    </submittedName>
</protein>
<dbReference type="Proteomes" id="UP000475214">
    <property type="component" value="Unassembled WGS sequence"/>
</dbReference>
<dbReference type="AlphaFoldDB" id="A0A6L9SJD3"/>
<proteinExistence type="predicted"/>
<keyword evidence="2" id="KW-1185">Reference proteome</keyword>
<name>A0A6L9SJD3_9ACTN</name>
<comment type="caution">
    <text evidence="1">The sequence shown here is derived from an EMBL/GenBank/DDBJ whole genome shotgun (WGS) entry which is preliminary data.</text>
</comment>
<dbReference type="EMBL" id="JAAGOA010000046">
    <property type="protein sequence ID" value="NEE04784.1"/>
    <property type="molecule type" value="Genomic_DNA"/>
</dbReference>
<evidence type="ECO:0000313" key="2">
    <source>
        <dbReference type="Proteomes" id="UP000475214"/>
    </source>
</evidence>
<gene>
    <name evidence="1" type="ORF">G1H10_31945</name>
</gene>
<evidence type="ECO:0000313" key="1">
    <source>
        <dbReference type="EMBL" id="NEE04784.1"/>
    </source>
</evidence>
<accession>A0A6L9SJD3</accession>
<organism evidence="1 2">
    <name type="scientific">Phytoactinopolyspora halotolerans</name>
    <dbReference type="NCBI Taxonomy" id="1981512"/>
    <lineage>
        <taxon>Bacteria</taxon>
        <taxon>Bacillati</taxon>
        <taxon>Actinomycetota</taxon>
        <taxon>Actinomycetes</taxon>
        <taxon>Jiangellales</taxon>
        <taxon>Jiangellaceae</taxon>
        <taxon>Phytoactinopolyspora</taxon>
    </lineage>
</organism>
<sequence>MTDRSHVSIETLEKAFELLITHVRETKGSSLLLEKDYYWAIPPEQLYDVYHQPSRLTIGQLSECLDHLQAMIDAPTGTVSYGLVWLGDLLRATGHLLVE</sequence>
<reference evidence="1 2" key="1">
    <citation type="submission" date="2020-02" db="EMBL/GenBank/DDBJ databases">
        <authorList>
            <person name="Li X.-J."/>
            <person name="Han X.-M."/>
        </authorList>
    </citation>
    <scope>NUCLEOTIDE SEQUENCE [LARGE SCALE GENOMIC DNA]</scope>
    <source>
        <strain evidence="1 2">CCTCC AB 2017055</strain>
    </source>
</reference>